<name>A0A3G9JAB0_9BACL</name>
<evidence type="ECO:0000259" key="1">
    <source>
        <dbReference type="Pfam" id="PF01170"/>
    </source>
</evidence>
<dbReference type="CDD" id="cd02440">
    <property type="entry name" value="AdoMet_MTases"/>
    <property type="match status" value="1"/>
</dbReference>
<dbReference type="PANTHER" id="PTHR14911:SF13">
    <property type="entry name" value="TRNA (GUANINE(6)-N2)-METHYLTRANSFERASE THUMP3"/>
    <property type="match status" value="1"/>
</dbReference>
<dbReference type="GO" id="GO:0016423">
    <property type="term" value="F:tRNA (guanine) methyltransferase activity"/>
    <property type="evidence" value="ECO:0007669"/>
    <property type="project" value="TreeGrafter"/>
</dbReference>
<keyword evidence="2" id="KW-0489">Methyltransferase</keyword>
<dbReference type="EMBL" id="AP019308">
    <property type="protein sequence ID" value="BBH22781.1"/>
    <property type="molecule type" value="Genomic_DNA"/>
</dbReference>
<dbReference type="SUPFAM" id="SSF53335">
    <property type="entry name" value="S-adenosyl-L-methionine-dependent methyltransferases"/>
    <property type="match status" value="1"/>
</dbReference>
<protein>
    <submittedName>
        <fullName evidence="2">Methyltransferase</fullName>
    </submittedName>
</protein>
<dbReference type="KEGG" id="pbk:Back11_41260"/>
<proteinExistence type="predicted"/>
<accession>A0A3G9JAB0</accession>
<evidence type="ECO:0000313" key="3">
    <source>
        <dbReference type="Proteomes" id="UP000275368"/>
    </source>
</evidence>
<dbReference type="InterPro" id="IPR000241">
    <property type="entry name" value="RlmKL-like_Mtase"/>
</dbReference>
<keyword evidence="3" id="KW-1185">Reference proteome</keyword>
<dbReference type="PANTHER" id="PTHR14911">
    <property type="entry name" value="THUMP DOMAIN-CONTAINING"/>
    <property type="match status" value="1"/>
</dbReference>
<dbReference type="GO" id="GO:0030488">
    <property type="term" value="P:tRNA methylation"/>
    <property type="evidence" value="ECO:0007669"/>
    <property type="project" value="TreeGrafter"/>
</dbReference>
<keyword evidence="2" id="KW-0808">Transferase</keyword>
<evidence type="ECO:0000313" key="2">
    <source>
        <dbReference type="EMBL" id="BBH22781.1"/>
    </source>
</evidence>
<sequence>MSNKDNRFTNPYYLYAIAFHEDEEDLCAMEMRALFGAEPEQGCVCSEINIDPSRSPFIREKLTVSIEGQNVENIAEQAGHAILLEGKTFKVVFMETDGGVDYDRQREVERQVGWQIHGKAEMRRPERLFGIAYAGDKWLFGTYEKSTAMWLKHNKKPQPYSTALSTRVARAVVNIAAADKAVDVIKLIDPCCGIGTVVIEALSMGIDTVGYDNNPLALKGARINLAHFGMPDVVKLTDMRTLELGSELRYDAAIIDLPYNLCSVMTSNERLEMLVSASKLARRIIVVTTETIDASIEQAGLLIIDRCVVRKGSFARQVIVCESE</sequence>
<dbReference type="RefSeq" id="WP_125661427.1">
    <property type="nucleotide sequence ID" value="NZ_AP019308.1"/>
</dbReference>
<dbReference type="InterPro" id="IPR029063">
    <property type="entry name" value="SAM-dependent_MTases_sf"/>
</dbReference>
<feature type="domain" description="Ribosomal RNA large subunit methyltransferase K/L-like methyltransferase" evidence="1">
    <location>
        <begin position="157"/>
        <end position="261"/>
    </location>
</feature>
<organism evidence="2 3">
    <name type="scientific">Paenibacillus baekrokdamisoli</name>
    <dbReference type="NCBI Taxonomy" id="1712516"/>
    <lineage>
        <taxon>Bacteria</taxon>
        <taxon>Bacillati</taxon>
        <taxon>Bacillota</taxon>
        <taxon>Bacilli</taxon>
        <taxon>Bacillales</taxon>
        <taxon>Paenibacillaceae</taxon>
        <taxon>Paenibacillus</taxon>
    </lineage>
</organism>
<dbReference type="Proteomes" id="UP000275368">
    <property type="component" value="Chromosome"/>
</dbReference>
<reference evidence="2 3" key="1">
    <citation type="submission" date="2018-11" db="EMBL/GenBank/DDBJ databases">
        <title>Complete genome sequence of Paenibacillus baekrokdamisoli strain KCTC 33723.</title>
        <authorList>
            <person name="Kang S.W."/>
            <person name="Lee K.C."/>
            <person name="Kim K.K."/>
            <person name="Kim J.S."/>
            <person name="Kim D.S."/>
            <person name="Ko S.H."/>
            <person name="Yang S.H."/>
            <person name="Lee J.S."/>
        </authorList>
    </citation>
    <scope>NUCLEOTIDE SEQUENCE [LARGE SCALE GENOMIC DNA]</scope>
    <source>
        <strain evidence="2 3">KCTC 33723</strain>
    </source>
</reference>
<dbReference type="OrthoDB" id="9791556at2"/>
<dbReference type="Gene3D" id="3.40.50.150">
    <property type="entry name" value="Vaccinia Virus protein VP39"/>
    <property type="match status" value="1"/>
</dbReference>
<gene>
    <name evidence="2" type="ORF">Back11_41260</name>
</gene>
<dbReference type="AlphaFoldDB" id="A0A3G9JAB0"/>
<dbReference type="Pfam" id="PF01170">
    <property type="entry name" value="UPF0020"/>
    <property type="match status" value="1"/>
</dbReference>